<feature type="transmembrane region" description="Helical" evidence="8">
    <location>
        <begin position="225"/>
        <end position="249"/>
    </location>
</feature>
<dbReference type="RefSeq" id="WP_168028530.1">
    <property type="nucleotide sequence ID" value="NZ_JAAVNE010000007.1"/>
</dbReference>
<comment type="caution">
    <text evidence="10">The sequence shown here is derived from an EMBL/GenBank/DDBJ whole genome shotgun (WGS) entry which is preliminary data.</text>
</comment>
<dbReference type="InterPro" id="IPR003362">
    <property type="entry name" value="Bact_transf"/>
</dbReference>
<evidence type="ECO:0000256" key="7">
    <source>
        <dbReference type="ARBA" id="ARBA00023169"/>
    </source>
</evidence>
<evidence type="ECO:0000256" key="2">
    <source>
        <dbReference type="ARBA" id="ARBA00006464"/>
    </source>
</evidence>
<evidence type="ECO:0000256" key="8">
    <source>
        <dbReference type="SAM" id="Phobius"/>
    </source>
</evidence>
<organism evidence="10 11">
    <name type="scientific">Falsiroseomonas selenitidurans</name>
    <dbReference type="NCBI Taxonomy" id="2716335"/>
    <lineage>
        <taxon>Bacteria</taxon>
        <taxon>Pseudomonadati</taxon>
        <taxon>Pseudomonadota</taxon>
        <taxon>Alphaproteobacteria</taxon>
        <taxon>Acetobacterales</taxon>
        <taxon>Roseomonadaceae</taxon>
        <taxon>Falsiroseomonas</taxon>
    </lineage>
</organism>
<evidence type="ECO:0000313" key="11">
    <source>
        <dbReference type="Proteomes" id="UP000787635"/>
    </source>
</evidence>
<evidence type="ECO:0000256" key="4">
    <source>
        <dbReference type="ARBA" id="ARBA00022692"/>
    </source>
</evidence>
<feature type="transmembrane region" description="Helical" evidence="8">
    <location>
        <begin position="53"/>
        <end position="74"/>
    </location>
</feature>
<dbReference type="PANTHER" id="PTHR30576">
    <property type="entry name" value="COLANIC BIOSYNTHESIS UDP-GLUCOSE LIPID CARRIER TRANSFERASE"/>
    <property type="match status" value="1"/>
</dbReference>
<accession>A0ABX1E081</accession>
<dbReference type="InterPro" id="IPR017475">
    <property type="entry name" value="EPS_sugar_tfrase"/>
</dbReference>
<feature type="transmembrane region" description="Helical" evidence="8">
    <location>
        <begin position="86"/>
        <end position="105"/>
    </location>
</feature>
<keyword evidence="5 8" id="KW-1133">Transmembrane helix</keyword>
<dbReference type="Proteomes" id="UP000787635">
    <property type="component" value="Unassembled WGS sequence"/>
</dbReference>
<reference evidence="10 11" key="1">
    <citation type="submission" date="2020-03" db="EMBL/GenBank/DDBJ databases">
        <title>Roseomonas selenitidurans sp. nov. isolated from urban soil.</title>
        <authorList>
            <person name="Liu H."/>
        </authorList>
    </citation>
    <scope>NUCLEOTIDE SEQUENCE [LARGE SCALE GENOMIC DNA]</scope>
    <source>
        <strain evidence="10 11">BU-1</strain>
    </source>
</reference>
<evidence type="ECO:0000313" key="10">
    <source>
        <dbReference type="EMBL" id="NKC30559.1"/>
    </source>
</evidence>
<dbReference type="PANTHER" id="PTHR30576:SF21">
    <property type="entry name" value="UDP-GLUCOSE:UNDECAPRENYL-PHOSPHATE GLUCOSE-1-PHOSPHATE TRANSFERASE"/>
    <property type="match status" value="1"/>
</dbReference>
<feature type="transmembrane region" description="Helical" evidence="8">
    <location>
        <begin position="20"/>
        <end position="41"/>
    </location>
</feature>
<dbReference type="NCBIfam" id="TIGR03025">
    <property type="entry name" value="EPS_sugtrans"/>
    <property type="match status" value="1"/>
</dbReference>
<sequence>MFALLLGAGPFGPAEGALAAAALAGLTAGAALLVAGAVGLYEPATIGGLRSTLVAGLAGTTILLLLAVLALQFTEGHGVSPVQRHAMISVMLGTAAAITLTRLGFSMLRPPLRRVALLGEKPVSERGFQPFEVLLSLPKAEALLPALQRGRLRAWRIWAVVAPGPAPIPAATRQDCARAGLQVFTAAEFAEHGLNRLDIEALPQGWMAGAKAAHTGRAEAALRRVLDIVIAGTLLLATLPLLLLTMLAIKLDSRGPVFYRQERVGLNNRGFMLFKFRSMVTDAEAGGVARWAMRGDPRVTRVGRILRLTRIDEIPQAINVLRGDMSVVGPRPERPTFVTQLGEIIPHYHDRAVVKPGITGWAQVNYPYGASVEDARMKLAYDLYYVRHRSLLLDLLILLGTVRVVLFQEGAR</sequence>
<keyword evidence="11" id="KW-1185">Reference proteome</keyword>
<evidence type="ECO:0000256" key="5">
    <source>
        <dbReference type="ARBA" id="ARBA00022989"/>
    </source>
</evidence>
<gene>
    <name evidence="10" type="ORF">HEQ75_06765</name>
</gene>
<dbReference type="EMBL" id="JAAVNE010000007">
    <property type="protein sequence ID" value="NKC30559.1"/>
    <property type="molecule type" value="Genomic_DNA"/>
</dbReference>
<proteinExistence type="inferred from homology"/>
<protein>
    <submittedName>
        <fullName evidence="10">Exopolysaccharide biosynthesis polyprenyl glycosylphosphotransferase</fullName>
    </submittedName>
</protein>
<keyword evidence="6 8" id="KW-0472">Membrane</keyword>
<dbReference type="Pfam" id="PF02397">
    <property type="entry name" value="Bac_transf"/>
    <property type="match status" value="1"/>
</dbReference>
<name>A0ABX1E081_9PROT</name>
<keyword evidence="3" id="KW-0808">Transferase</keyword>
<keyword evidence="4 8" id="KW-0812">Transmembrane</keyword>
<evidence type="ECO:0000259" key="9">
    <source>
        <dbReference type="Pfam" id="PF02397"/>
    </source>
</evidence>
<feature type="domain" description="Bacterial sugar transferase" evidence="9">
    <location>
        <begin position="223"/>
        <end position="406"/>
    </location>
</feature>
<evidence type="ECO:0000256" key="1">
    <source>
        <dbReference type="ARBA" id="ARBA00004141"/>
    </source>
</evidence>
<comment type="subcellular location">
    <subcellularLocation>
        <location evidence="1">Membrane</location>
        <topology evidence="1">Multi-pass membrane protein</topology>
    </subcellularLocation>
</comment>
<evidence type="ECO:0000256" key="3">
    <source>
        <dbReference type="ARBA" id="ARBA00022679"/>
    </source>
</evidence>
<comment type="similarity">
    <text evidence="2">Belongs to the bacterial sugar transferase family.</text>
</comment>
<keyword evidence="7" id="KW-0270">Exopolysaccharide synthesis</keyword>
<evidence type="ECO:0000256" key="6">
    <source>
        <dbReference type="ARBA" id="ARBA00023136"/>
    </source>
</evidence>